<keyword evidence="7" id="KW-0479">Metal-binding</keyword>
<evidence type="ECO:0000256" key="2">
    <source>
        <dbReference type="ARBA" id="ARBA00001947"/>
    </source>
</evidence>
<dbReference type="AlphaFoldDB" id="A0A7J7ICV7"/>
<dbReference type="SUPFAM" id="SSF53187">
    <property type="entry name" value="Zn-dependent exopeptidases"/>
    <property type="match status" value="1"/>
</dbReference>
<comment type="similarity">
    <text evidence="3">Belongs to the peptidase M18 family.</text>
</comment>
<dbReference type="GO" id="GO:0008270">
    <property type="term" value="F:zinc ion binding"/>
    <property type="evidence" value="ECO:0007669"/>
    <property type="project" value="InterPro"/>
</dbReference>
<dbReference type="PRINTS" id="PR00932">
    <property type="entry name" value="AMINO1PTASE"/>
</dbReference>
<dbReference type="InterPro" id="IPR023358">
    <property type="entry name" value="Peptidase_M18_dom2"/>
</dbReference>
<dbReference type="CDD" id="cd05658">
    <property type="entry name" value="M18_DAP"/>
    <property type="match status" value="1"/>
</dbReference>
<evidence type="ECO:0000256" key="4">
    <source>
        <dbReference type="ARBA" id="ARBA00011965"/>
    </source>
</evidence>
<evidence type="ECO:0000256" key="6">
    <source>
        <dbReference type="ARBA" id="ARBA00022670"/>
    </source>
</evidence>
<dbReference type="FunFam" id="2.30.250.10:FF:000001">
    <property type="entry name" value="Aspartyl aminopeptidase 1"/>
    <property type="match status" value="1"/>
</dbReference>
<keyword evidence="12" id="KW-1185">Reference proteome</keyword>
<comment type="cofactor">
    <cofactor evidence="2">
        <name>Zn(2+)</name>
        <dbReference type="ChEBI" id="CHEBI:29105"/>
    </cofactor>
</comment>
<keyword evidence="6" id="KW-0645">Protease</keyword>
<evidence type="ECO:0000256" key="7">
    <source>
        <dbReference type="ARBA" id="ARBA00022723"/>
    </source>
</evidence>
<dbReference type="PANTHER" id="PTHR28570:SF3">
    <property type="entry name" value="ASPARTYL AMINOPEPTIDASE"/>
    <property type="match status" value="1"/>
</dbReference>
<evidence type="ECO:0000256" key="1">
    <source>
        <dbReference type="ARBA" id="ARBA00001335"/>
    </source>
</evidence>
<dbReference type="EC" id="3.4.11.21" evidence="4"/>
<dbReference type="GO" id="GO:0004177">
    <property type="term" value="F:aminopeptidase activity"/>
    <property type="evidence" value="ECO:0007669"/>
    <property type="project" value="UniProtKB-KW"/>
</dbReference>
<keyword evidence="8" id="KW-0378">Hydrolase</keyword>
<gene>
    <name evidence="11" type="ORF">F1559_002952</name>
</gene>
<dbReference type="GO" id="GO:0006508">
    <property type="term" value="P:proteolysis"/>
    <property type="evidence" value="ECO:0007669"/>
    <property type="project" value="UniProtKB-KW"/>
</dbReference>
<accession>A0A7J7ICV7</accession>
<dbReference type="Pfam" id="PF02127">
    <property type="entry name" value="Peptidase_M18"/>
    <property type="match status" value="1"/>
</dbReference>
<dbReference type="SUPFAM" id="SSF101821">
    <property type="entry name" value="Aminopeptidase/glucanase lid domain"/>
    <property type="match status" value="1"/>
</dbReference>
<comment type="caution">
    <text evidence="11">The sequence shown here is derived from an EMBL/GenBank/DDBJ whole genome shotgun (WGS) entry which is preliminary data.</text>
</comment>
<keyword evidence="9" id="KW-0862">Zinc</keyword>
<dbReference type="GO" id="GO:0008237">
    <property type="term" value="F:metallopeptidase activity"/>
    <property type="evidence" value="ECO:0007669"/>
    <property type="project" value="UniProtKB-KW"/>
</dbReference>
<protein>
    <recommendedName>
        <fullName evidence="4">aspartyl aminopeptidase</fullName>
        <ecNumber evidence="4">3.4.11.21</ecNumber>
    </recommendedName>
</protein>
<keyword evidence="10" id="KW-0482">Metalloprotease</keyword>
<comment type="catalytic activity">
    <reaction evidence="1">
        <text>Release of an N-terminal aspartate or glutamate from a peptide, with a preference for aspartate.</text>
        <dbReference type="EC" id="3.4.11.21"/>
    </reaction>
</comment>
<evidence type="ECO:0000256" key="8">
    <source>
        <dbReference type="ARBA" id="ARBA00022801"/>
    </source>
</evidence>
<dbReference type="InterPro" id="IPR001948">
    <property type="entry name" value="Peptidase_M18"/>
</dbReference>
<evidence type="ECO:0000313" key="11">
    <source>
        <dbReference type="EMBL" id="KAF6000925.1"/>
    </source>
</evidence>
<evidence type="ECO:0000256" key="10">
    <source>
        <dbReference type="ARBA" id="ARBA00023049"/>
    </source>
</evidence>
<name>A0A7J7ICV7_9RHOD</name>
<dbReference type="EMBL" id="VWRR01000017">
    <property type="protein sequence ID" value="KAF6000925.1"/>
    <property type="molecule type" value="Genomic_DNA"/>
</dbReference>
<dbReference type="PANTHER" id="PTHR28570">
    <property type="entry name" value="ASPARTYL AMINOPEPTIDASE"/>
    <property type="match status" value="1"/>
</dbReference>
<dbReference type="Gene3D" id="2.30.250.10">
    <property type="entry name" value="Aminopeptidase i, Domain 2"/>
    <property type="match status" value="1"/>
</dbReference>
<dbReference type="OrthoDB" id="9880441at2759"/>
<organism evidence="11 12">
    <name type="scientific">Cyanidiococcus yangmingshanensis</name>
    <dbReference type="NCBI Taxonomy" id="2690220"/>
    <lineage>
        <taxon>Eukaryota</taxon>
        <taxon>Rhodophyta</taxon>
        <taxon>Bangiophyceae</taxon>
        <taxon>Cyanidiales</taxon>
        <taxon>Cyanidiaceae</taxon>
        <taxon>Cyanidiococcus</taxon>
    </lineage>
</organism>
<evidence type="ECO:0000256" key="3">
    <source>
        <dbReference type="ARBA" id="ARBA00008290"/>
    </source>
</evidence>
<dbReference type="GO" id="GO:0005737">
    <property type="term" value="C:cytoplasm"/>
    <property type="evidence" value="ECO:0007669"/>
    <property type="project" value="UniProtKB-ARBA"/>
</dbReference>
<keyword evidence="5" id="KW-0031">Aminopeptidase</keyword>
<evidence type="ECO:0000256" key="5">
    <source>
        <dbReference type="ARBA" id="ARBA00022438"/>
    </source>
</evidence>
<reference evidence="11 12" key="1">
    <citation type="journal article" date="2020" name="J. Phycol.">
        <title>Comparative genome analysis reveals Cyanidiococcus gen. nov., a new extremophilic red algal genus sister to Cyanidioschyzon (Cyanidioschyzonaceae, Rhodophyta).</title>
        <authorList>
            <person name="Liu S.-L."/>
            <person name="Chiang Y.-R."/>
            <person name="Yoon H.S."/>
            <person name="Fu H.-Y."/>
        </authorList>
    </citation>
    <scope>NUCLEOTIDE SEQUENCE [LARGE SCALE GENOMIC DNA]</scope>
    <source>
        <strain evidence="11 12">THAL066</strain>
    </source>
</reference>
<proteinExistence type="inferred from homology"/>
<dbReference type="NCBIfam" id="NF002759">
    <property type="entry name" value="PRK02813.1"/>
    <property type="match status" value="1"/>
</dbReference>
<evidence type="ECO:0000313" key="12">
    <source>
        <dbReference type="Proteomes" id="UP000530660"/>
    </source>
</evidence>
<evidence type="ECO:0000256" key="9">
    <source>
        <dbReference type="ARBA" id="ARBA00022833"/>
    </source>
</evidence>
<dbReference type="Gene3D" id="3.40.630.10">
    <property type="entry name" value="Zn peptidases"/>
    <property type="match status" value="1"/>
</dbReference>
<dbReference type="Proteomes" id="UP000530660">
    <property type="component" value="Unassembled WGS sequence"/>
</dbReference>
<sequence>MPSRSSGSVFMPGIYTDLLETKRLRRASVLLSAVGRRLSRAVPLSARRLPRSRERCSLWFTWRSSYFCSFMGDDSKGREAVSMEKKQTESEVDEVTLNALARRLLNFIDAAPSPYHAVQAAKQLLDAAGYASLREDSSWIQQIRPGGRFYFTRNQSTIVAFRIGRRFRVDANQGSDIRLIGAHTDSPCLRVKPRSRADDGHYQKVAVECYGGGLWYTWFDRDLKCAGRVVWRRSSPDAPTKNAAQGPIWEHNLVHVKKPILRVPSLAIHLDREVNQSFAPNRQTHLVPIAATKAVSSKDDDCSTDGRHSSALVQALTRVLQEECCSSTGSASGDDPASDEITIHDFDLCLADVQPACLGGIQEEFIFAPRIDNLFSCFAALEALTSLPSESTRDDSLESSICMVALFDHEECGSGSAQGAASPLVSDLIRRLLACLANEIPNASILEDTVQSTIHRSFLISLDMAHAVHPNYAEKHESGHRPTLGHGPVLKINANQRYATDGYSAHLIRALAQRSHPSIPLQEFVVRNDLPCGSTIGPIVAAGTGLRTVDIGAPSLSMHSIRETAHIRDLWYTVRVLQNFLHFFREEDHAT</sequence>